<evidence type="ECO:0000256" key="4">
    <source>
        <dbReference type="ARBA" id="ARBA00022771"/>
    </source>
</evidence>
<dbReference type="GO" id="GO:0008270">
    <property type="term" value="F:zinc ion binding"/>
    <property type="evidence" value="ECO:0007669"/>
    <property type="project" value="UniProtKB-KW"/>
</dbReference>
<feature type="transmembrane region" description="Helical" evidence="8">
    <location>
        <begin position="49"/>
        <end position="67"/>
    </location>
</feature>
<dbReference type="PANTHER" id="PTHR14155:SF529">
    <property type="entry name" value="OS06G0534900 PROTEIN"/>
    <property type="match status" value="1"/>
</dbReference>
<dbReference type="PANTHER" id="PTHR14155">
    <property type="entry name" value="RING FINGER DOMAIN-CONTAINING"/>
    <property type="match status" value="1"/>
</dbReference>
<dbReference type="PROSITE" id="PS50089">
    <property type="entry name" value="ZF_RING_2"/>
    <property type="match status" value="1"/>
</dbReference>
<dbReference type="AlphaFoldDB" id="A0A6G1CS14"/>
<evidence type="ECO:0000259" key="9">
    <source>
        <dbReference type="PROSITE" id="PS50089"/>
    </source>
</evidence>
<dbReference type="InterPro" id="IPR001841">
    <property type="entry name" value="Znf_RING"/>
</dbReference>
<evidence type="ECO:0000256" key="2">
    <source>
        <dbReference type="ARBA" id="ARBA00012483"/>
    </source>
</evidence>
<comment type="caution">
    <text evidence="10">The sequence shown here is derived from an EMBL/GenBank/DDBJ whole genome shotgun (WGS) entry which is preliminary data.</text>
</comment>
<protein>
    <recommendedName>
        <fullName evidence="2">RING-type E3 ubiquitin transferase</fullName>
        <ecNumber evidence="2">2.3.2.27</ecNumber>
    </recommendedName>
</protein>
<dbReference type="EC" id="2.3.2.27" evidence="2"/>
<comment type="similarity">
    <text evidence="6">Belongs to the RING-type zinc finger family. ATL subfamily.</text>
</comment>
<evidence type="ECO:0000256" key="7">
    <source>
        <dbReference type="PROSITE-ProRule" id="PRU00175"/>
    </source>
</evidence>
<accession>A0A6G1CS14</accession>
<feature type="domain" description="RING-type" evidence="9">
    <location>
        <begin position="131"/>
        <end position="173"/>
    </location>
</feature>
<evidence type="ECO:0000256" key="8">
    <source>
        <dbReference type="SAM" id="Phobius"/>
    </source>
</evidence>
<dbReference type="CDD" id="cd16461">
    <property type="entry name" value="RING-H2_EL5-like"/>
    <property type="match status" value="1"/>
</dbReference>
<dbReference type="Pfam" id="PF13639">
    <property type="entry name" value="zf-RING_2"/>
    <property type="match status" value="1"/>
</dbReference>
<evidence type="ECO:0000313" key="10">
    <source>
        <dbReference type="EMBL" id="KAF0902932.1"/>
    </source>
</evidence>
<evidence type="ECO:0000313" key="11">
    <source>
        <dbReference type="Proteomes" id="UP000479710"/>
    </source>
</evidence>
<name>A0A6G1CS14_9ORYZ</name>
<dbReference type="SUPFAM" id="SSF57850">
    <property type="entry name" value="RING/U-box"/>
    <property type="match status" value="1"/>
</dbReference>
<keyword evidence="8" id="KW-0472">Membrane</keyword>
<dbReference type="InterPro" id="IPR013083">
    <property type="entry name" value="Znf_RING/FYVE/PHD"/>
</dbReference>
<dbReference type="Proteomes" id="UP000479710">
    <property type="component" value="Unassembled WGS sequence"/>
</dbReference>
<sequence>MLRAVRPTLGTAGAAPRDGEARACYGIVVACVSLLLLCALVSAVGVVRAFAATGVLVVLLGFAGWLAPTDAAVAALAPVNASGGSAPAAVRLQVRRCASCGLTAQAIDALPTFAYEPPTTAEKEGGGGVLCAVCLEDVQGGETVRMLPSCGHLFHVDCIDMWLHAHRTCPLCRRDLSPRKVTAKASAAAATTDVVLPV</sequence>
<comment type="catalytic activity">
    <reaction evidence="1">
        <text>S-ubiquitinyl-[E2 ubiquitin-conjugating enzyme]-L-cysteine + [acceptor protein]-L-lysine = [E2 ubiquitin-conjugating enzyme]-L-cysteine + N(6)-ubiquitinyl-[acceptor protein]-L-lysine.</text>
        <dbReference type="EC" id="2.3.2.27"/>
    </reaction>
</comment>
<evidence type="ECO:0000256" key="3">
    <source>
        <dbReference type="ARBA" id="ARBA00022723"/>
    </source>
</evidence>
<keyword evidence="4 7" id="KW-0863">Zinc-finger</keyword>
<reference evidence="10 11" key="1">
    <citation type="submission" date="2019-11" db="EMBL/GenBank/DDBJ databases">
        <title>Whole genome sequence of Oryza granulata.</title>
        <authorList>
            <person name="Li W."/>
        </authorList>
    </citation>
    <scope>NUCLEOTIDE SEQUENCE [LARGE SCALE GENOMIC DNA]</scope>
    <source>
        <strain evidence="11">cv. Menghai</strain>
        <tissue evidence="10">Leaf</tissue>
    </source>
</reference>
<dbReference type="SMART" id="SM00184">
    <property type="entry name" value="RING"/>
    <property type="match status" value="1"/>
</dbReference>
<gene>
    <name evidence="10" type="ORF">E2562_019869</name>
</gene>
<evidence type="ECO:0000256" key="5">
    <source>
        <dbReference type="ARBA" id="ARBA00022833"/>
    </source>
</evidence>
<dbReference type="OrthoDB" id="694390at2759"/>
<keyword evidence="11" id="KW-1185">Reference proteome</keyword>
<keyword evidence="8" id="KW-1133">Transmembrane helix</keyword>
<dbReference type="Gene3D" id="3.30.40.10">
    <property type="entry name" value="Zinc/RING finger domain, C3HC4 (zinc finger)"/>
    <property type="match status" value="1"/>
</dbReference>
<dbReference type="InterPro" id="IPR053238">
    <property type="entry name" value="RING-H2_zinc_finger"/>
</dbReference>
<evidence type="ECO:0000256" key="6">
    <source>
        <dbReference type="ARBA" id="ARBA00024209"/>
    </source>
</evidence>
<organism evidence="10 11">
    <name type="scientific">Oryza meyeriana var. granulata</name>
    <dbReference type="NCBI Taxonomy" id="110450"/>
    <lineage>
        <taxon>Eukaryota</taxon>
        <taxon>Viridiplantae</taxon>
        <taxon>Streptophyta</taxon>
        <taxon>Embryophyta</taxon>
        <taxon>Tracheophyta</taxon>
        <taxon>Spermatophyta</taxon>
        <taxon>Magnoliopsida</taxon>
        <taxon>Liliopsida</taxon>
        <taxon>Poales</taxon>
        <taxon>Poaceae</taxon>
        <taxon>BOP clade</taxon>
        <taxon>Oryzoideae</taxon>
        <taxon>Oryzeae</taxon>
        <taxon>Oryzinae</taxon>
        <taxon>Oryza</taxon>
        <taxon>Oryza meyeriana</taxon>
    </lineage>
</organism>
<proteinExistence type="inferred from homology"/>
<keyword evidence="8" id="KW-0812">Transmembrane</keyword>
<dbReference type="FunFam" id="3.30.40.10:FF:000672">
    <property type="entry name" value="E3 ubiquitin-protein ligase ATL41"/>
    <property type="match status" value="1"/>
</dbReference>
<keyword evidence="5" id="KW-0862">Zinc</keyword>
<dbReference type="GO" id="GO:0061630">
    <property type="term" value="F:ubiquitin protein ligase activity"/>
    <property type="evidence" value="ECO:0007669"/>
    <property type="project" value="UniProtKB-EC"/>
</dbReference>
<dbReference type="EMBL" id="SPHZ02000008">
    <property type="protein sequence ID" value="KAF0902932.1"/>
    <property type="molecule type" value="Genomic_DNA"/>
</dbReference>
<evidence type="ECO:0000256" key="1">
    <source>
        <dbReference type="ARBA" id="ARBA00000900"/>
    </source>
</evidence>
<keyword evidence="3" id="KW-0479">Metal-binding</keyword>
<feature type="transmembrane region" description="Helical" evidence="8">
    <location>
        <begin position="23"/>
        <end position="43"/>
    </location>
</feature>